<sequence>MSKDGKRVNWSDEETVLFLQLWSEKNIQDKFDGTVRNNRVFKELTEKLAEAGYQRTPGQLRDKLKKAKKYYKAVKDNNACSGAERQTCPFFDILDPILKDRPSVEPTILVDTAADLGPEEETEEPDDTGLLPSENEQDKENTFVSEQSSSSSSTSGASASSVSRTPKRRR</sequence>
<evidence type="ECO:0000313" key="4">
    <source>
        <dbReference type="Proteomes" id="UP000290572"/>
    </source>
</evidence>
<organism evidence="3 4">
    <name type="scientific">Labeo rohita</name>
    <name type="common">Indian major carp</name>
    <name type="synonym">Cyprinus rohita</name>
    <dbReference type="NCBI Taxonomy" id="84645"/>
    <lineage>
        <taxon>Eukaryota</taxon>
        <taxon>Metazoa</taxon>
        <taxon>Chordata</taxon>
        <taxon>Craniata</taxon>
        <taxon>Vertebrata</taxon>
        <taxon>Euteleostomi</taxon>
        <taxon>Actinopterygii</taxon>
        <taxon>Neopterygii</taxon>
        <taxon>Teleostei</taxon>
        <taxon>Ostariophysi</taxon>
        <taxon>Cypriniformes</taxon>
        <taxon>Cyprinidae</taxon>
        <taxon>Labeoninae</taxon>
        <taxon>Labeonini</taxon>
        <taxon>Labeo</taxon>
    </lineage>
</organism>
<dbReference type="AlphaFoldDB" id="A0A498LV70"/>
<reference evidence="3 4" key="1">
    <citation type="submission" date="2018-03" db="EMBL/GenBank/DDBJ databases">
        <title>Draft genome sequence of Rohu Carp (Labeo rohita).</title>
        <authorList>
            <person name="Das P."/>
            <person name="Kushwaha B."/>
            <person name="Joshi C.G."/>
            <person name="Kumar D."/>
            <person name="Nagpure N.S."/>
            <person name="Sahoo L."/>
            <person name="Das S.P."/>
            <person name="Bit A."/>
            <person name="Patnaik S."/>
            <person name="Meher P.K."/>
            <person name="Jayasankar P."/>
            <person name="Koringa P.G."/>
            <person name="Patel N.V."/>
            <person name="Hinsu A.T."/>
            <person name="Kumar R."/>
            <person name="Pandey M."/>
            <person name="Agarwal S."/>
            <person name="Srivastava S."/>
            <person name="Singh M."/>
            <person name="Iquebal M.A."/>
            <person name="Jaiswal S."/>
            <person name="Angadi U.B."/>
            <person name="Kumar N."/>
            <person name="Raza M."/>
            <person name="Shah T.M."/>
            <person name="Rai A."/>
            <person name="Jena J.K."/>
        </authorList>
    </citation>
    <scope>NUCLEOTIDE SEQUENCE [LARGE SCALE GENOMIC DNA]</scope>
    <source>
        <strain evidence="3">DASCIFA01</strain>
        <tissue evidence="3">Testis</tissue>
    </source>
</reference>
<evidence type="ECO:0000256" key="1">
    <source>
        <dbReference type="SAM" id="MobiDB-lite"/>
    </source>
</evidence>
<protein>
    <submittedName>
        <fullName evidence="3">Zinc finger and SCAN domain-containing 29-like protein</fullName>
    </submittedName>
</protein>
<dbReference type="PANTHER" id="PTHR47595:SF1">
    <property type="entry name" value="MYB_SANT-LIKE DNA-BINDING DOMAIN-CONTAINING PROTEIN"/>
    <property type="match status" value="1"/>
</dbReference>
<evidence type="ECO:0000313" key="3">
    <source>
        <dbReference type="EMBL" id="RXN12368.1"/>
    </source>
</evidence>
<feature type="compositionally biased region" description="Low complexity" evidence="1">
    <location>
        <begin position="145"/>
        <end position="163"/>
    </location>
</feature>
<dbReference type="Pfam" id="PF13837">
    <property type="entry name" value="Myb_DNA-bind_4"/>
    <property type="match status" value="1"/>
</dbReference>
<dbReference type="InterPro" id="IPR044822">
    <property type="entry name" value="Myb_DNA-bind_4"/>
</dbReference>
<dbReference type="Proteomes" id="UP000290572">
    <property type="component" value="Unassembled WGS sequence"/>
</dbReference>
<proteinExistence type="predicted"/>
<dbReference type="PANTHER" id="PTHR47595">
    <property type="entry name" value="HEAT SHOCK 70 KDA PROTEIN 14"/>
    <property type="match status" value="1"/>
</dbReference>
<dbReference type="STRING" id="84645.A0A498LV70"/>
<feature type="compositionally biased region" description="Acidic residues" evidence="1">
    <location>
        <begin position="117"/>
        <end position="127"/>
    </location>
</feature>
<dbReference type="EMBL" id="QBIY01013065">
    <property type="protein sequence ID" value="RXN12368.1"/>
    <property type="molecule type" value="Genomic_DNA"/>
</dbReference>
<evidence type="ECO:0000259" key="2">
    <source>
        <dbReference type="Pfam" id="PF13837"/>
    </source>
</evidence>
<name>A0A498LV70_LABRO</name>
<feature type="region of interest" description="Disordered" evidence="1">
    <location>
        <begin position="104"/>
        <end position="170"/>
    </location>
</feature>
<keyword evidence="4" id="KW-1185">Reference proteome</keyword>
<feature type="domain" description="Myb/SANT-like DNA-binding" evidence="2">
    <location>
        <begin position="7"/>
        <end position="96"/>
    </location>
</feature>
<comment type="caution">
    <text evidence="3">The sequence shown here is derived from an EMBL/GenBank/DDBJ whole genome shotgun (WGS) entry which is preliminary data.</text>
</comment>
<dbReference type="Gene3D" id="1.10.10.60">
    <property type="entry name" value="Homeodomain-like"/>
    <property type="match status" value="1"/>
</dbReference>
<accession>A0A498LV70</accession>
<gene>
    <name evidence="3" type="ORF">ROHU_010136</name>
</gene>